<keyword evidence="2" id="KW-0548">Nucleotidyltransferase</keyword>
<evidence type="ECO:0000256" key="2">
    <source>
        <dbReference type="ARBA" id="ARBA00022695"/>
    </source>
</evidence>
<gene>
    <name evidence="4" type="ORF">METZ01_LOCUS223049</name>
</gene>
<dbReference type="AlphaFoldDB" id="A0A382G5Z9"/>
<dbReference type="SUPFAM" id="SSF53448">
    <property type="entry name" value="Nucleotide-diphospho-sugar transferases"/>
    <property type="match status" value="1"/>
</dbReference>
<reference evidence="4" key="1">
    <citation type="submission" date="2018-05" db="EMBL/GenBank/DDBJ databases">
        <authorList>
            <person name="Lanie J.A."/>
            <person name="Ng W.-L."/>
            <person name="Kazmierczak K.M."/>
            <person name="Andrzejewski T.M."/>
            <person name="Davidsen T.M."/>
            <person name="Wayne K.J."/>
            <person name="Tettelin H."/>
            <person name="Glass J.I."/>
            <person name="Rusch D."/>
            <person name="Podicherti R."/>
            <person name="Tsui H.-C.T."/>
            <person name="Winkler M.E."/>
        </authorList>
    </citation>
    <scope>NUCLEOTIDE SEQUENCE</scope>
</reference>
<keyword evidence="1" id="KW-0808">Transferase</keyword>
<dbReference type="PANTHER" id="PTHR43584:SF8">
    <property type="entry name" value="N-ACETYLMURAMATE ALPHA-1-PHOSPHATE URIDYLYLTRANSFERASE"/>
    <property type="match status" value="1"/>
</dbReference>
<feature type="domain" description="Nucleotidyl transferase" evidence="3">
    <location>
        <begin position="7"/>
        <end position="139"/>
    </location>
</feature>
<dbReference type="InterPro" id="IPR005835">
    <property type="entry name" value="NTP_transferase_dom"/>
</dbReference>
<proteinExistence type="predicted"/>
<dbReference type="PANTHER" id="PTHR43584">
    <property type="entry name" value="NUCLEOTIDYL TRANSFERASE"/>
    <property type="match status" value="1"/>
</dbReference>
<dbReference type="Pfam" id="PF00483">
    <property type="entry name" value="NTP_transferase"/>
    <property type="match status" value="1"/>
</dbReference>
<evidence type="ECO:0000259" key="3">
    <source>
        <dbReference type="Pfam" id="PF00483"/>
    </source>
</evidence>
<dbReference type="InterPro" id="IPR029044">
    <property type="entry name" value="Nucleotide-diphossugar_trans"/>
</dbReference>
<dbReference type="GO" id="GO:0016779">
    <property type="term" value="F:nucleotidyltransferase activity"/>
    <property type="evidence" value="ECO:0007669"/>
    <property type="project" value="UniProtKB-KW"/>
</dbReference>
<dbReference type="EMBL" id="UINC01053551">
    <property type="protein sequence ID" value="SVB70195.1"/>
    <property type="molecule type" value="Genomic_DNA"/>
</dbReference>
<name>A0A382G5Z9_9ZZZZ</name>
<sequence length="222" mass="24734">MNKVSLVIMAAGLGSRFGAPKQLVSVGPENEIFLDYAIRAAIEEEIKKVVIVTRSTLNEQLEKHLTQYQRSNLLIEIVNQDAFEPKRDKPWGTGHAVVTALDKTDGPIIVMNADDYYGPTALRQILYGFNAENPAILAFKLKNTLPETGSVSRGILSIENEKLLSIRETHEIRNEENLIRSRDQASIPGDTDVSMNLWALPSKSLKILKEQWSVFIASNSSD</sequence>
<organism evidence="4">
    <name type="scientific">marine metagenome</name>
    <dbReference type="NCBI Taxonomy" id="408172"/>
    <lineage>
        <taxon>unclassified sequences</taxon>
        <taxon>metagenomes</taxon>
        <taxon>ecological metagenomes</taxon>
    </lineage>
</organism>
<accession>A0A382G5Z9</accession>
<evidence type="ECO:0000256" key="1">
    <source>
        <dbReference type="ARBA" id="ARBA00022679"/>
    </source>
</evidence>
<evidence type="ECO:0000313" key="4">
    <source>
        <dbReference type="EMBL" id="SVB70195.1"/>
    </source>
</evidence>
<protein>
    <recommendedName>
        <fullName evidence="3">Nucleotidyl transferase domain-containing protein</fullName>
    </recommendedName>
</protein>
<dbReference type="Gene3D" id="3.90.550.10">
    <property type="entry name" value="Spore Coat Polysaccharide Biosynthesis Protein SpsA, Chain A"/>
    <property type="match status" value="1"/>
</dbReference>
<feature type="non-terminal residue" evidence="4">
    <location>
        <position position="222"/>
    </location>
</feature>
<dbReference type="InterPro" id="IPR050065">
    <property type="entry name" value="GlmU-like"/>
</dbReference>